<dbReference type="Gene3D" id="1.20.120.1490">
    <property type="match status" value="1"/>
</dbReference>
<comment type="subcellular location">
    <subcellularLocation>
        <location evidence="1">Periplasm</location>
    </subcellularLocation>
</comment>
<dbReference type="EMBL" id="JAJNNZ010000013">
    <property type="protein sequence ID" value="MCJ2378115.1"/>
    <property type="molecule type" value="Genomic_DNA"/>
</dbReference>
<dbReference type="InterPro" id="IPR052211">
    <property type="entry name" value="Cpx_auxiliary_protein"/>
</dbReference>
<sequence length="166" mass="18756">MKLAKKVVIAALVLPLTVATASAYAFGGGKGHHKGDFDRCGGLDKKVFRQLDLTSEQQVQLKQMRESSREEMKAQFQSNFESKRAEMQASHQKMQALVLADTFDAQAANELAQEMVAQQAERRVGMLEQRHKMLSILTPEQKVKLQELQAERMDNCLTKMQSRMSK</sequence>
<dbReference type="PANTHER" id="PTHR38102">
    <property type="entry name" value="PERIPLASMIC CHAPERONE SPY"/>
    <property type="match status" value="1"/>
</dbReference>
<accession>A0A9X2AX68</accession>
<evidence type="ECO:0000313" key="6">
    <source>
        <dbReference type="EMBL" id="MCJ2378115.1"/>
    </source>
</evidence>
<comment type="similarity">
    <text evidence="2">Belongs to the CpxP/Spy family.</text>
</comment>
<dbReference type="GO" id="GO:0030288">
    <property type="term" value="C:outer membrane-bounded periplasmic space"/>
    <property type="evidence" value="ECO:0007669"/>
    <property type="project" value="TreeGrafter"/>
</dbReference>
<evidence type="ECO:0000256" key="4">
    <source>
        <dbReference type="ARBA" id="ARBA00022764"/>
    </source>
</evidence>
<evidence type="ECO:0000256" key="2">
    <source>
        <dbReference type="ARBA" id="ARBA00008441"/>
    </source>
</evidence>
<evidence type="ECO:0000256" key="5">
    <source>
        <dbReference type="SAM" id="SignalP"/>
    </source>
</evidence>
<dbReference type="NCBIfam" id="NF009391">
    <property type="entry name" value="PRK12750.1"/>
    <property type="match status" value="1"/>
</dbReference>
<dbReference type="InterPro" id="IPR012899">
    <property type="entry name" value="LTXXQ"/>
</dbReference>
<keyword evidence="3 5" id="KW-0732">Signal</keyword>
<dbReference type="Proteomes" id="UP001139488">
    <property type="component" value="Unassembled WGS sequence"/>
</dbReference>
<feature type="chain" id="PRO_5040769075" evidence="5">
    <location>
        <begin position="26"/>
        <end position="166"/>
    </location>
</feature>
<name>A0A9X2AX68_9VIBR</name>
<keyword evidence="7" id="KW-1185">Reference proteome</keyword>
<evidence type="ECO:0000256" key="3">
    <source>
        <dbReference type="ARBA" id="ARBA00022729"/>
    </source>
</evidence>
<reference evidence="6" key="1">
    <citation type="submission" date="2021-11" db="EMBL/GenBank/DDBJ databases">
        <title>Vibrio ZSDE26 sp. nov. and Vibrio ZSDZ34 sp. nov., isolated from coastal seawater in Qingdao.</title>
        <authorList>
            <person name="Zhang P."/>
        </authorList>
    </citation>
    <scope>NUCLEOTIDE SEQUENCE</scope>
    <source>
        <strain evidence="6">ZSDZ34</strain>
    </source>
</reference>
<proteinExistence type="inferred from homology"/>
<dbReference type="GO" id="GO:0051082">
    <property type="term" value="F:unfolded protein binding"/>
    <property type="evidence" value="ECO:0007669"/>
    <property type="project" value="TreeGrafter"/>
</dbReference>
<evidence type="ECO:0000256" key="1">
    <source>
        <dbReference type="ARBA" id="ARBA00004418"/>
    </source>
</evidence>
<dbReference type="CDD" id="cd09916">
    <property type="entry name" value="CpxP_like"/>
    <property type="match status" value="1"/>
</dbReference>
<comment type="caution">
    <text evidence="6">The sequence shown here is derived from an EMBL/GenBank/DDBJ whole genome shotgun (WGS) entry which is preliminary data.</text>
</comment>
<protein>
    <submittedName>
        <fullName evidence="6">CpxP family protein</fullName>
    </submittedName>
</protein>
<dbReference type="RefSeq" id="WP_244358357.1">
    <property type="nucleotide sequence ID" value="NZ_JAJNNZ010000013.1"/>
</dbReference>
<dbReference type="PIRSF" id="PIRSF034445">
    <property type="entry name" value="CpxP_Spy"/>
    <property type="match status" value="1"/>
</dbReference>
<dbReference type="AlphaFoldDB" id="A0A9X2AX68"/>
<feature type="signal peptide" evidence="5">
    <location>
        <begin position="1"/>
        <end position="25"/>
    </location>
</feature>
<dbReference type="PANTHER" id="PTHR38102:SF1">
    <property type="entry name" value="PERIPLASMIC CHAPERONE SPY"/>
    <property type="match status" value="1"/>
</dbReference>
<evidence type="ECO:0000313" key="7">
    <source>
        <dbReference type="Proteomes" id="UP001139488"/>
    </source>
</evidence>
<dbReference type="Pfam" id="PF07813">
    <property type="entry name" value="LTXXQ"/>
    <property type="match status" value="1"/>
</dbReference>
<keyword evidence="4" id="KW-0574">Periplasm</keyword>
<gene>
    <name evidence="6" type="ORF">LNL84_14900</name>
</gene>
<organism evidence="6 7">
    <name type="scientific">Vibrio gelatinilyticus</name>
    <dbReference type="NCBI Taxonomy" id="2893468"/>
    <lineage>
        <taxon>Bacteria</taxon>
        <taxon>Pseudomonadati</taxon>
        <taxon>Pseudomonadota</taxon>
        <taxon>Gammaproteobacteria</taxon>
        <taxon>Vibrionales</taxon>
        <taxon>Vibrionaceae</taxon>
        <taxon>Vibrio</taxon>
    </lineage>
</organism>